<dbReference type="Pfam" id="PF01841">
    <property type="entry name" value="Transglut_core"/>
    <property type="match status" value="1"/>
</dbReference>
<dbReference type="InterPro" id="IPR038765">
    <property type="entry name" value="Papain-like_cys_pep_sf"/>
</dbReference>
<protein>
    <submittedName>
        <fullName evidence="2">Transglutaminase domain-containing protein</fullName>
    </submittedName>
</protein>
<dbReference type="PANTHER" id="PTHR33490">
    <property type="entry name" value="BLR5614 PROTEIN-RELATED"/>
    <property type="match status" value="1"/>
</dbReference>
<dbReference type="HOGENOM" id="CLU_064253_1_0_11"/>
<evidence type="ECO:0000313" key="3">
    <source>
        <dbReference type="Proteomes" id="UP000002484"/>
    </source>
</evidence>
<proteinExistence type="predicted"/>
<dbReference type="eggNOG" id="COG1305">
    <property type="taxonomic scope" value="Bacteria"/>
</dbReference>
<dbReference type="SMART" id="SM00460">
    <property type="entry name" value="TGc"/>
    <property type="match status" value="1"/>
</dbReference>
<accession>E3JDG2</accession>
<evidence type="ECO:0000313" key="2">
    <source>
        <dbReference type="EMBL" id="ADP83595.1"/>
    </source>
</evidence>
<feature type="domain" description="Transglutaminase-like" evidence="1">
    <location>
        <begin position="179"/>
        <end position="239"/>
    </location>
</feature>
<dbReference type="Gene3D" id="3.10.620.30">
    <property type="match status" value="1"/>
</dbReference>
<evidence type="ECO:0000259" key="1">
    <source>
        <dbReference type="SMART" id="SM00460"/>
    </source>
</evidence>
<sequence length="295" mass="31658">MTGPQPAEQWARIPAASADAGRVVTCDLTFGVDKPADIAFQLAVARSGRIHAERLDVATNGTPLARPVELSGPHGGRLHLLRAPRGILTVSYRAELVHPETEQPEGRAVPAGDLLTMEQLIFLRPSRYCPSDHVVGLAVAEFGALPPGRPRVEAVVDWIYHRVAYVVGSSAVHDSAEDTLLTGQGVCRDFAHLGITLCRALEVPARFAAVYAPGLDPMDFHAVFEAWIDGGWRTYDATRKVPRSSLVRIATGRDAADAAFADVLRGIATLHSLEVTATVTGNLPVDDPTADVHLY</sequence>
<name>E3JDG2_PSEI1</name>
<gene>
    <name evidence="2" type="ordered locus">FraEuI1c_5610</name>
</gene>
<keyword evidence="3" id="KW-1185">Reference proteome</keyword>
<dbReference type="SUPFAM" id="SSF54001">
    <property type="entry name" value="Cysteine proteinases"/>
    <property type="match status" value="1"/>
</dbReference>
<dbReference type="InterPro" id="IPR002931">
    <property type="entry name" value="Transglutaminase-like"/>
</dbReference>
<reference evidence="2 3" key="1">
    <citation type="submission" date="2010-10" db="EMBL/GenBank/DDBJ databases">
        <title>Complete sequence of Frankia sp. EuI1c.</title>
        <authorList>
            <consortium name="US DOE Joint Genome Institute"/>
            <person name="Lucas S."/>
            <person name="Copeland A."/>
            <person name="Lapidus A."/>
            <person name="Cheng J.-F."/>
            <person name="Bruce D."/>
            <person name="Goodwin L."/>
            <person name="Pitluck S."/>
            <person name="Chertkov O."/>
            <person name="Detter J.C."/>
            <person name="Han C."/>
            <person name="Tapia R."/>
            <person name="Land M."/>
            <person name="Hauser L."/>
            <person name="Jeffries C."/>
            <person name="Kyrpides N."/>
            <person name="Ivanova N."/>
            <person name="Mikhailova N."/>
            <person name="Beauchemin N."/>
            <person name="Sen A."/>
            <person name="Sur S.A."/>
            <person name="Gtari M."/>
            <person name="Wall L."/>
            <person name="Tisa L."/>
            <person name="Woyke T."/>
        </authorList>
    </citation>
    <scope>NUCLEOTIDE SEQUENCE [LARGE SCALE GENOMIC DNA]</scope>
    <source>
        <strain evidence="3">DSM 45817 / CECT 9037 / EuI1c</strain>
    </source>
</reference>
<dbReference type="KEGG" id="fri:FraEuI1c_5610"/>
<organism evidence="2 3">
    <name type="scientific">Pseudofrankia inefficax (strain DSM 45817 / CECT 9037 / DDB 130130 / EuI1c)</name>
    <name type="common">Frankia inefficax</name>
    <dbReference type="NCBI Taxonomy" id="298654"/>
    <lineage>
        <taxon>Bacteria</taxon>
        <taxon>Bacillati</taxon>
        <taxon>Actinomycetota</taxon>
        <taxon>Actinomycetes</taxon>
        <taxon>Frankiales</taxon>
        <taxon>Frankiaceae</taxon>
        <taxon>Pseudofrankia</taxon>
    </lineage>
</organism>
<dbReference type="OrthoDB" id="5438043at2"/>
<dbReference type="PANTHER" id="PTHR33490:SF12">
    <property type="entry name" value="BLL5557 PROTEIN"/>
    <property type="match status" value="1"/>
</dbReference>
<dbReference type="RefSeq" id="WP_013426713.1">
    <property type="nucleotide sequence ID" value="NC_014666.1"/>
</dbReference>
<dbReference type="AlphaFoldDB" id="E3JDG2"/>
<dbReference type="EMBL" id="CP002299">
    <property type="protein sequence ID" value="ADP83595.1"/>
    <property type="molecule type" value="Genomic_DNA"/>
</dbReference>
<dbReference type="Gene3D" id="2.60.40.2250">
    <property type="match status" value="1"/>
</dbReference>
<dbReference type="Proteomes" id="UP000002484">
    <property type="component" value="Chromosome"/>
</dbReference>
<dbReference type="STRING" id="298654.FraEuI1c_5610"/>
<dbReference type="InParanoid" id="E3JDG2"/>